<evidence type="ECO:0000313" key="2">
    <source>
        <dbReference type="EMBL" id="PJA45467.1"/>
    </source>
</evidence>
<dbReference type="InterPro" id="IPR000905">
    <property type="entry name" value="Gcp-like_dom"/>
</dbReference>
<proteinExistence type="predicted"/>
<dbReference type="EMBL" id="PFWU01000036">
    <property type="protein sequence ID" value="PJA45467.1"/>
    <property type="molecule type" value="Genomic_DNA"/>
</dbReference>
<feature type="domain" description="Gcp-like" evidence="1">
    <location>
        <begin position="37"/>
        <end position="92"/>
    </location>
</feature>
<organism evidence="2 3">
    <name type="scientific">Candidatus Uhrbacteria bacterium CG_4_9_14_3_um_filter_50_9</name>
    <dbReference type="NCBI Taxonomy" id="1975035"/>
    <lineage>
        <taxon>Bacteria</taxon>
        <taxon>Candidatus Uhriibacteriota</taxon>
    </lineage>
</organism>
<dbReference type="Gene3D" id="3.30.420.40">
    <property type="match status" value="1"/>
</dbReference>
<dbReference type="Proteomes" id="UP000229385">
    <property type="component" value="Unassembled WGS sequence"/>
</dbReference>
<dbReference type="InterPro" id="IPR043129">
    <property type="entry name" value="ATPase_NBD"/>
</dbReference>
<accession>A0A2M7XC49</accession>
<reference evidence="3" key="1">
    <citation type="submission" date="2017-09" db="EMBL/GenBank/DDBJ databases">
        <title>Depth-based differentiation of microbial function through sediment-hosted aquifers and enrichment of novel symbionts in the deep terrestrial subsurface.</title>
        <authorList>
            <person name="Probst A.J."/>
            <person name="Ladd B."/>
            <person name="Jarett J.K."/>
            <person name="Geller-Mcgrath D.E."/>
            <person name="Sieber C.M.K."/>
            <person name="Emerson J.B."/>
            <person name="Anantharaman K."/>
            <person name="Thomas B.C."/>
            <person name="Malmstrom R."/>
            <person name="Stieglmeier M."/>
            <person name="Klingl A."/>
            <person name="Woyke T."/>
            <person name="Ryan C.M."/>
            <person name="Banfield J.F."/>
        </authorList>
    </citation>
    <scope>NUCLEOTIDE SEQUENCE [LARGE SCALE GENOMIC DNA]</scope>
</reference>
<protein>
    <recommendedName>
        <fullName evidence="1">Gcp-like domain-containing protein</fullName>
    </recommendedName>
</protein>
<comment type="caution">
    <text evidence="2">The sequence shown here is derived from an EMBL/GenBank/DDBJ whole genome shotgun (WGS) entry which is preliminary data.</text>
</comment>
<dbReference type="SUPFAM" id="SSF53067">
    <property type="entry name" value="Actin-like ATPase domain"/>
    <property type="match status" value="1"/>
</dbReference>
<dbReference type="AlphaFoldDB" id="A0A2M7XC49"/>
<dbReference type="Pfam" id="PF00814">
    <property type="entry name" value="TsaD"/>
    <property type="match status" value="1"/>
</dbReference>
<gene>
    <name evidence="2" type="ORF">CO174_03105</name>
</gene>
<sequence>MHLFISSQDIRELTLGLIQEGTFIHLSNHTVSPEEHLSVLDEQLTQWGCDLDQLEGLYVVTGPGSFTASRVSLTILNTIAFTKQIPVFALENPERLSPEVLLTTSQKKGLKSQSFVLPIYDRPPGVTNNQLNHT</sequence>
<evidence type="ECO:0000313" key="3">
    <source>
        <dbReference type="Proteomes" id="UP000229385"/>
    </source>
</evidence>
<evidence type="ECO:0000259" key="1">
    <source>
        <dbReference type="Pfam" id="PF00814"/>
    </source>
</evidence>
<name>A0A2M7XC49_9BACT</name>